<protein>
    <submittedName>
        <fullName evidence="2">Uncharacterized protein</fullName>
    </submittedName>
</protein>
<dbReference type="InParanoid" id="E4XJ55"/>
<feature type="compositionally biased region" description="Acidic residues" evidence="1">
    <location>
        <begin position="274"/>
        <end position="285"/>
    </location>
</feature>
<organism evidence="2">
    <name type="scientific">Oikopleura dioica</name>
    <name type="common">Tunicate</name>
    <dbReference type="NCBI Taxonomy" id="34765"/>
    <lineage>
        <taxon>Eukaryota</taxon>
        <taxon>Metazoa</taxon>
        <taxon>Chordata</taxon>
        <taxon>Tunicata</taxon>
        <taxon>Appendicularia</taxon>
        <taxon>Copelata</taxon>
        <taxon>Oikopleuridae</taxon>
        <taxon>Oikopleura</taxon>
    </lineage>
</organism>
<feature type="compositionally biased region" description="Polar residues" evidence="1">
    <location>
        <begin position="290"/>
        <end position="302"/>
    </location>
</feature>
<accession>E4XJ55</accession>
<keyword evidence="3" id="KW-1185">Reference proteome</keyword>
<feature type="compositionally biased region" description="Basic residues" evidence="1">
    <location>
        <begin position="133"/>
        <end position="143"/>
    </location>
</feature>
<feature type="compositionally biased region" description="Polar residues" evidence="1">
    <location>
        <begin position="93"/>
        <end position="107"/>
    </location>
</feature>
<name>E4XJ55_OIKDI</name>
<dbReference type="OrthoDB" id="10542060at2759"/>
<feature type="compositionally biased region" description="Low complexity" evidence="1">
    <location>
        <begin position="219"/>
        <end position="237"/>
    </location>
</feature>
<feature type="compositionally biased region" description="Basic and acidic residues" evidence="1">
    <location>
        <begin position="144"/>
        <end position="154"/>
    </location>
</feature>
<reference evidence="2" key="1">
    <citation type="journal article" date="2010" name="Science">
        <title>Plasticity of animal genome architecture unmasked by rapid evolution of a pelagic tunicate.</title>
        <authorList>
            <person name="Denoeud F."/>
            <person name="Henriet S."/>
            <person name="Mungpakdee S."/>
            <person name="Aury J.M."/>
            <person name="Da Silva C."/>
            <person name="Brinkmann H."/>
            <person name="Mikhaleva J."/>
            <person name="Olsen L.C."/>
            <person name="Jubin C."/>
            <person name="Canestro C."/>
            <person name="Bouquet J.M."/>
            <person name="Danks G."/>
            <person name="Poulain J."/>
            <person name="Campsteijn C."/>
            <person name="Adamski M."/>
            <person name="Cross I."/>
            <person name="Yadetie F."/>
            <person name="Muffato M."/>
            <person name="Louis A."/>
            <person name="Butcher S."/>
            <person name="Tsagkogeorga G."/>
            <person name="Konrad A."/>
            <person name="Singh S."/>
            <person name="Jensen M.F."/>
            <person name="Cong E.H."/>
            <person name="Eikeseth-Otteraa H."/>
            <person name="Noel B."/>
            <person name="Anthouard V."/>
            <person name="Porcel B.M."/>
            <person name="Kachouri-Lafond R."/>
            <person name="Nishino A."/>
            <person name="Ugolini M."/>
            <person name="Chourrout P."/>
            <person name="Nishida H."/>
            <person name="Aasland R."/>
            <person name="Huzurbazar S."/>
            <person name="Westhof E."/>
            <person name="Delsuc F."/>
            <person name="Lehrach H."/>
            <person name="Reinhardt R."/>
            <person name="Weissenbach J."/>
            <person name="Roy S.W."/>
            <person name="Artiguenave F."/>
            <person name="Postlethwait J.H."/>
            <person name="Manak J.R."/>
            <person name="Thompson E.M."/>
            <person name="Jaillon O."/>
            <person name="Du Pasquier L."/>
            <person name="Boudinot P."/>
            <person name="Liberles D.A."/>
            <person name="Volff J.N."/>
            <person name="Philippe H."/>
            <person name="Lenhard B."/>
            <person name="Roest Crollius H."/>
            <person name="Wincker P."/>
            <person name="Chourrout D."/>
        </authorList>
    </citation>
    <scope>NUCLEOTIDE SEQUENCE [LARGE SCALE GENOMIC DNA]</scope>
</reference>
<gene>
    <name evidence="2" type="ORF">GSOID_T00012636001</name>
</gene>
<sequence length="478" mass="54819">MVTNNGRIKPIKPIQCPTLDWSLNCEPSPFLDDVCIRKQDISLTYDETKNSFDSSPLGSLWGNSARPIESKIAERLYSNKNRDAQKKKKRNQKAGNRQNTEQNTFTENPEARTGSVYAEGKQENTVPKEKPSMHGRQKQRRNKNRDVQKSEAEIKASTTSSIADPTTTSQSTTAFESSIEIELEEGEYEDKEEEEFEEEEYEDYVSEESEDYFSEESSYETTTATTTLSTSKTTTEYPENESEEASDGYFMQMDAITEEVEFPVSSEVEFFEEPEELEEAEDENDKEFSIRSSSRVTEQAVNLPQEAEEEEVEVEYYESESEERPLILNDFLITPESEEEEEEILEFIEAKENADAKRLTMGLVPRNLASFGCTHCFAHNMTECLNTGTYSPCQENEVCQIEIRKREGDVRWVGMRCKHIEACYDNKAQNFIGKFADRQCRPSSMKSPSVCRQCCATDRCTDNFNPLTHSGWKMELIS</sequence>
<feature type="region of interest" description="Disordered" evidence="1">
    <location>
        <begin position="75"/>
        <end position="247"/>
    </location>
</feature>
<evidence type="ECO:0000313" key="3">
    <source>
        <dbReference type="Proteomes" id="UP000001307"/>
    </source>
</evidence>
<evidence type="ECO:0000256" key="1">
    <source>
        <dbReference type="SAM" id="MobiDB-lite"/>
    </source>
</evidence>
<feature type="compositionally biased region" description="Acidic residues" evidence="1">
    <location>
        <begin position="179"/>
        <end position="218"/>
    </location>
</feature>
<dbReference type="AlphaFoldDB" id="E4XJ55"/>
<dbReference type="Proteomes" id="UP000001307">
    <property type="component" value="Unassembled WGS sequence"/>
</dbReference>
<dbReference type="CDD" id="cd23539">
    <property type="entry name" value="TFP_LU_ECD_CinHb4_like"/>
    <property type="match status" value="1"/>
</dbReference>
<dbReference type="EMBL" id="FN653057">
    <property type="protein sequence ID" value="CBY10498.1"/>
    <property type="molecule type" value="Genomic_DNA"/>
</dbReference>
<feature type="compositionally biased region" description="Basic and acidic residues" evidence="1">
    <location>
        <begin position="120"/>
        <end position="132"/>
    </location>
</feature>
<feature type="region of interest" description="Disordered" evidence="1">
    <location>
        <begin position="274"/>
        <end position="307"/>
    </location>
</feature>
<feature type="compositionally biased region" description="Polar residues" evidence="1">
    <location>
        <begin position="156"/>
        <end position="175"/>
    </location>
</feature>
<proteinExistence type="predicted"/>
<evidence type="ECO:0000313" key="2">
    <source>
        <dbReference type="EMBL" id="CBY10498.1"/>
    </source>
</evidence>